<evidence type="ECO:0000313" key="5">
    <source>
        <dbReference type="Proteomes" id="UP001368270"/>
    </source>
</evidence>
<keyword evidence="2" id="KW-0732">Signal</keyword>
<evidence type="ECO:0000256" key="1">
    <source>
        <dbReference type="SAM" id="MobiDB-lite"/>
    </source>
</evidence>
<reference evidence="4 5" key="1">
    <citation type="submission" date="2024-03" db="EMBL/GenBank/DDBJ databases">
        <title>Cognatishimia coralii sp. nov., a marine bacterium isolated from coral surrounding seawater.</title>
        <authorList>
            <person name="Liu X."/>
            <person name="Liu S."/>
            <person name="Sun H."/>
            <person name="Zhang Y."/>
        </authorList>
    </citation>
    <scope>NUCLEOTIDE SEQUENCE [LARGE SCALE GENOMIC DNA]</scope>
    <source>
        <strain evidence="4 5">D5M38</strain>
    </source>
</reference>
<dbReference type="SMART" id="SM00869">
    <property type="entry name" value="Autotransporter"/>
    <property type="match status" value="1"/>
</dbReference>
<dbReference type="Gene3D" id="2.40.128.130">
    <property type="entry name" value="Autotransporter beta-domain"/>
    <property type="match status" value="1"/>
</dbReference>
<feature type="region of interest" description="Disordered" evidence="1">
    <location>
        <begin position="324"/>
        <end position="344"/>
    </location>
</feature>
<name>A0ABU8QJN9_9RHOB</name>
<dbReference type="SUPFAM" id="SSF103515">
    <property type="entry name" value="Autotransporter"/>
    <property type="match status" value="1"/>
</dbReference>
<evidence type="ECO:0000256" key="2">
    <source>
        <dbReference type="SAM" id="SignalP"/>
    </source>
</evidence>
<sequence>MTMGRKFNTLATLLVTSSIASGAIAADFVVNTAETVTNAGIGYDDHDTMTITSSGSIQVTQFEAVSNEVDFFTLTNNGILSAINAVPPVFPPITPFATAGVAFLGTNNTIINNNTITSSHFDAVNVNGANTTVINNGTMNAGTDGIAVNGANTRATNNGTITSTFDGFYLFGDGAIVTNTGTVTAGDDGIDTDGDNDVIVNRGTITATQDGIETNGTGVVVTNYGVVVGGSDSYDLNGANSTLNLIFGSRTEGLLSFDGANATFNIGAGFNGAFTTDGGNPTTITAARGAFVQDGNTIYVVNLDQNFNGLSQAANTASNLHATAQGQSRAGRNDVATQGLTPNRAGPWIQLSTDFAQGLSSSNSGGFTTRGGQITAGFALSDSLGFYAGVNDARAKLANSFETDSETLVAGLYGTFDLEGAELNWSLSAGRTSNDALRQIQNNTIAGGWETATAAYDQSFVAPSLSYARRLQPGLMMDLELGYVALETDGYTETGATNNATFGARTTHVASLTPKLSWTTIDSPIPFDMSAGVQFRKYWGDPVSVTIGAANGSFVDHDSGIEARAFVSGRVEYPLGDAWMFTGFGEAGLSTYRTVNLSADFLISRDF</sequence>
<feature type="domain" description="Autotransporter" evidence="3">
    <location>
        <begin position="340"/>
        <end position="607"/>
    </location>
</feature>
<dbReference type="PROSITE" id="PS51208">
    <property type="entry name" value="AUTOTRANSPORTER"/>
    <property type="match status" value="1"/>
</dbReference>
<dbReference type="Proteomes" id="UP001368270">
    <property type="component" value="Unassembled WGS sequence"/>
</dbReference>
<gene>
    <name evidence="4" type="ORF">WG622_15380</name>
</gene>
<feature type="chain" id="PRO_5047024531" evidence="2">
    <location>
        <begin position="26"/>
        <end position="607"/>
    </location>
</feature>
<keyword evidence="5" id="KW-1185">Reference proteome</keyword>
<feature type="compositionally biased region" description="Polar residues" evidence="1">
    <location>
        <begin position="324"/>
        <end position="341"/>
    </location>
</feature>
<evidence type="ECO:0000259" key="3">
    <source>
        <dbReference type="PROSITE" id="PS51208"/>
    </source>
</evidence>
<dbReference type="EMBL" id="JBBGAZ010000010">
    <property type="protein sequence ID" value="MEJ5219638.1"/>
    <property type="molecule type" value="Genomic_DNA"/>
</dbReference>
<dbReference type="InterPro" id="IPR005546">
    <property type="entry name" value="Autotransporte_beta"/>
</dbReference>
<feature type="signal peptide" evidence="2">
    <location>
        <begin position="1"/>
        <end position="25"/>
    </location>
</feature>
<dbReference type="RefSeq" id="WP_339404395.1">
    <property type="nucleotide sequence ID" value="NZ_JBBGAZ010000010.1"/>
</dbReference>
<comment type="caution">
    <text evidence="4">The sequence shown here is derived from an EMBL/GenBank/DDBJ whole genome shotgun (WGS) entry which is preliminary data.</text>
</comment>
<evidence type="ECO:0000313" key="4">
    <source>
        <dbReference type="EMBL" id="MEJ5219638.1"/>
    </source>
</evidence>
<accession>A0ABU8QJN9</accession>
<organism evidence="4 5">
    <name type="scientific">Cognatishimia coralii</name>
    <dbReference type="NCBI Taxonomy" id="3083254"/>
    <lineage>
        <taxon>Bacteria</taxon>
        <taxon>Pseudomonadati</taxon>
        <taxon>Pseudomonadota</taxon>
        <taxon>Alphaproteobacteria</taxon>
        <taxon>Rhodobacterales</taxon>
        <taxon>Paracoccaceae</taxon>
        <taxon>Cognatishimia</taxon>
    </lineage>
</organism>
<dbReference type="InterPro" id="IPR036709">
    <property type="entry name" value="Autotransporte_beta_dom_sf"/>
</dbReference>
<proteinExistence type="predicted"/>
<protein>
    <submittedName>
        <fullName evidence="4">Autotransporter outer membrane beta-barrel domain-containing protein</fullName>
    </submittedName>
</protein>